<dbReference type="EMBL" id="JBHRTA010000009">
    <property type="protein sequence ID" value="MFC3196686.1"/>
    <property type="molecule type" value="Genomic_DNA"/>
</dbReference>
<dbReference type="Pfam" id="PF00149">
    <property type="entry name" value="Metallophos"/>
    <property type="match status" value="1"/>
</dbReference>
<protein>
    <submittedName>
        <fullName evidence="3">FG-GAP-like repeat-containing protein</fullName>
    </submittedName>
</protein>
<dbReference type="Pfam" id="PF13517">
    <property type="entry name" value="FG-GAP_3"/>
    <property type="match status" value="1"/>
</dbReference>
<dbReference type="InterPro" id="IPR013517">
    <property type="entry name" value="FG-GAP"/>
</dbReference>
<dbReference type="Gene3D" id="3.60.21.10">
    <property type="match status" value="1"/>
</dbReference>
<dbReference type="SUPFAM" id="SSF56300">
    <property type="entry name" value="Metallo-dependent phosphatases"/>
    <property type="match status" value="1"/>
</dbReference>
<comment type="caution">
    <text evidence="3">The sequence shown here is derived from an EMBL/GenBank/DDBJ whole genome shotgun (WGS) entry which is preliminary data.</text>
</comment>
<accession>A0ABV7JKS0</accession>
<dbReference type="SUPFAM" id="SSF69318">
    <property type="entry name" value="Integrin alpha N-terminal domain"/>
    <property type="match status" value="1"/>
</dbReference>
<dbReference type="PANTHER" id="PTHR39431:SF1">
    <property type="entry name" value="FRPA_C-RELATED PROTEIN"/>
    <property type="match status" value="1"/>
</dbReference>
<proteinExistence type="predicted"/>
<evidence type="ECO:0000313" key="3">
    <source>
        <dbReference type="EMBL" id="MFC3196686.1"/>
    </source>
</evidence>
<evidence type="ECO:0000256" key="1">
    <source>
        <dbReference type="ARBA" id="ARBA00022729"/>
    </source>
</evidence>
<dbReference type="InterPro" id="IPR004843">
    <property type="entry name" value="Calcineurin-like_PHP"/>
</dbReference>
<dbReference type="InterPro" id="IPR028994">
    <property type="entry name" value="Integrin_alpha_N"/>
</dbReference>
<keyword evidence="1" id="KW-0732">Signal</keyword>
<sequence length="591" mass="66223">MTNQFLIALVSVMCFLSLGLSLPWSSDNEGEETFSIAILPDTQFYTSEVKGGKKEMFFAQTDWIRKNQELENIQYVIHLGDIVNYGEEDSLAWTYAAQAMYALEEPLPRMPHGIPYGMTVGNHDQSYPGQRAIRSETAYYNRYFGIDHFSGKPWYGGHYRNDNDNHYDLFSAGGMDFVVVYIEYDMLDDDQENMNNWAAEVLEKHADRKAIVVTHAVVGNNRTKGTNEKGFAEFSKQGARLYDRLKRLPNLFLMLGGHVGQNGEGYRQECYLGKTVKIMLSDYQGREGGGNGLMRLLTFSLKNDRMAVRTFSPYTGEVEEDDDSQFTRPLFVNTNANRQFDFDNDGYSEIMSFKDGVWTDQDGQTMLGQTGDIPVPADYNGDGQTDRAVFRPATGVFIIDGKDSIKWGQKGDIPVPGDYDGDGYADVAVFRPANGTWYIQGQEPIKFGGPKSLPILGDFDGDGKTDIALFNPQRNMLQIHMHGNQPFEGYEPNELIPVPADYDGDGRTDFAAFRPSTGEWIFEGVSRRTLQLGKPGDIPVPGSYRAKGSAQPAVYRNGKIILENEEMASGIAQPNDEIVNLPTAVRRHAMQ</sequence>
<dbReference type="Proteomes" id="UP001595526">
    <property type="component" value="Unassembled WGS sequence"/>
</dbReference>
<name>A0ABV7JKS0_9SPHI</name>
<dbReference type="RefSeq" id="WP_379019645.1">
    <property type="nucleotide sequence ID" value="NZ_JBHRTA010000009.1"/>
</dbReference>
<keyword evidence="4" id="KW-1185">Reference proteome</keyword>
<evidence type="ECO:0000259" key="2">
    <source>
        <dbReference type="Pfam" id="PF00149"/>
    </source>
</evidence>
<evidence type="ECO:0000313" key="4">
    <source>
        <dbReference type="Proteomes" id="UP001595526"/>
    </source>
</evidence>
<gene>
    <name evidence="3" type="ORF">ACFOET_03580</name>
</gene>
<dbReference type="PANTHER" id="PTHR39431">
    <property type="entry name" value="FRPA/C-RELATED PROTEIN"/>
    <property type="match status" value="1"/>
</dbReference>
<feature type="domain" description="Calcineurin-like phosphoesterase" evidence="2">
    <location>
        <begin position="36"/>
        <end position="225"/>
    </location>
</feature>
<organism evidence="3 4">
    <name type="scientific">Parapedobacter deserti</name>
    <dbReference type="NCBI Taxonomy" id="1912957"/>
    <lineage>
        <taxon>Bacteria</taxon>
        <taxon>Pseudomonadati</taxon>
        <taxon>Bacteroidota</taxon>
        <taxon>Sphingobacteriia</taxon>
        <taxon>Sphingobacteriales</taxon>
        <taxon>Sphingobacteriaceae</taxon>
        <taxon>Parapedobacter</taxon>
    </lineage>
</organism>
<reference evidence="4" key="1">
    <citation type="journal article" date="2019" name="Int. J. Syst. Evol. Microbiol.">
        <title>The Global Catalogue of Microorganisms (GCM) 10K type strain sequencing project: providing services to taxonomists for standard genome sequencing and annotation.</title>
        <authorList>
            <consortium name="The Broad Institute Genomics Platform"/>
            <consortium name="The Broad Institute Genome Sequencing Center for Infectious Disease"/>
            <person name="Wu L."/>
            <person name="Ma J."/>
        </authorList>
    </citation>
    <scope>NUCLEOTIDE SEQUENCE [LARGE SCALE GENOMIC DNA]</scope>
    <source>
        <strain evidence="4">KCTC 52416</strain>
    </source>
</reference>
<dbReference type="InterPro" id="IPR029052">
    <property type="entry name" value="Metallo-depent_PP-like"/>
</dbReference>